<dbReference type="FunFam" id="3.30.70.890:FF:000001">
    <property type="entry name" value="Galactokinase"/>
    <property type="match status" value="1"/>
</dbReference>
<keyword evidence="5 14" id="KW-0418">Kinase</keyword>
<dbReference type="PIRSF" id="PIRSF000530">
    <property type="entry name" value="Galactokinase"/>
    <property type="match status" value="1"/>
</dbReference>
<dbReference type="Pfam" id="PF00288">
    <property type="entry name" value="GHMP_kinases_N"/>
    <property type="match status" value="1"/>
</dbReference>
<keyword evidence="6" id="KW-0067">ATP-binding</keyword>
<dbReference type="InterPro" id="IPR013750">
    <property type="entry name" value="GHMP_kinase_C_dom"/>
</dbReference>
<dbReference type="InterPro" id="IPR014721">
    <property type="entry name" value="Ribsml_uS5_D2-typ_fold_subgr"/>
</dbReference>
<dbReference type="GO" id="GO:0004335">
    <property type="term" value="F:galactokinase activity"/>
    <property type="evidence" value="ECO:0007669"/>
    <property type="project" value="UniProtKB-UniRule"/>
</dbReference>
<dbReference type="PRINTS" id="PR00473">
    <property type="entry name" value="GALCTOKINASE"/>
</dbReference>
<name>A0A146GCL4_TERSA</name>
<sequence length="359" mass="37917">MLSAKSFAPGRVELLGNHTDYNGGVVLSAATHLGISADGKTRDDGKVVLTSDGIEGVSCADLASLKPADSWSDYPLGVTKVLKDAGYPIQGYEADFSSTLPLGAGLSSSAALEVCTALLLSRLFKFEVDALPLAKLARKAENEFVGVSCGLLDQVSSVFGKKEHAIFLDCRAESVETIPFPHGVGLIIINSGVKHALTGGEYNERRDQCFEAARIMGVPALRDVTSEQLEAAKMPDIVKRRARHIVGENERVFAALEFLRAGDATGFGKLMSASHQSSIENFENSTPELDAIVSIAKAQKGIYGARLTGGGFGGAVVALADNDVYDTVAPIIAEEYKKATGHTAATYRCEIGDGAILHI</sequence>
<evidence type="ECO:0000256" key="10">
    <source>
        <dbReference type="NCBIfam" id="TIGR00131"/>
    </source>
</evidence>
<dbReference type="STRING" id="690879.TSACC_23357"/>
<dbReference type="EC" id="2.7.1.6" evidence="10"/>
<evidence type="ECO:0000313" key="15">
    <source>
        <dbReference type="Proteomes" id="UP000076023"/>
    </source>
</evidence>
<keyword evidence="7" id="KW-0460">Magnesium</keyword>
<evidence type="ECO:0000256" key="7">
    <source>
        <dbReference type="ARBA" id="ARBA00022842"/>
    </source>
</evidence>
<evidence type="ECO:0000256" key="4">
    <source>
        <dbReference type="ARBA" id="ARBA00022741"/>
    </source>
</evidence>
<evidence type="ECO:0000256" key="9">
    <source>
        <dbReference type="ARBA" id="ARBA00023277"/>
    </source>
</evidence>
<dbReference type="Proteomes" id="UP000076023">
    <property type="component" value="Unassembled WGS sequence"/>
</dbReference>
<dbReference type="InParanoid" id="A0A146GCL4"/>
<evidence type="ECO:0000256" key="5">
    <source>
        <dbReference type="ARBA" id="ARBA00022777"/>
    </source>
</evidence>
<dbReference type="FunCoup" id="A0A146GCL4">
    <property type="interactions" value="426"/>
</dbReference>
<evidence type="ECO:0000256" key="8">
    <source>
        <dbReference type="ARBA" id="ARBA00023144"/>
    </source>
</evidence>
<organism evidence="14 15">
    <name type="scientific">Terrimicrobium sacchariphilum</name>
    <dbReference type="NCBI Taxonomy" id="690879"/>
    <lineage>
        <taxon>Bacteria</taxon>
        <taxon>Pseudomonadati</taxon>
        <taxon>Verrucomicrobiota</taxon>
        <taxon>Terrimicrobiia</taxon>
        <taxon>Terrimicrobiales</taxon>
        <taxon>Terrimicrobiaceae</taxon>
        <taxon>Terrimicrobium</taxon>
    </lineage>
</organism>
<dbReference type="PANTHER" id="PTHR10457">
    <property type="entry name" value="MEVALONATE KINASE/GALACTOKINASE"/>
    <property type="match status" value="1"/>
</dbReference>
<feature type="domain" description="Galactokinase N-terminal" evidence="13">
    <location>
        <begin position="7"/>
        <end position="35"/>
    </location>
</feature>
<keyword evidence="2" id="KW-0808">Transferase</keyword>
<dbReference type="GO" id="GO:0005524">
    <property type="term" value="F:ATP binding"/>
    <property type="evidence" value="ECO:0007669"/>
    <property type="project" value="UniProtKB-UniRule"/>
</dbReference>
<dbReference type="PRINTS" id="PR00959">
    <property type="entry name" value="MEVGALKINASE"/>
</dbReference>
<dbReference type="GO" id="GO:0006012">
    <property type="term" value="P:galactose metabolic process"/>
    <property type="evidence" value="ECO:0007669"/>
    <property type="project" value="UniProtKB-UniRule"/>
</dbReference>
<dbReference type="InterPro" id="IPR036554">
    <property type="entry name" value="GHMP_kinase_C_sf"/>
</dbReference>
<evidence type="ECO:0000256" key="3">
    <source>
        <dbReference type="ARBA" id="ARBA00022723"/>
    </source>
</evidence>
<dbReference type="Pfam" id="PF08544">
    <property type="entry name" value="GHMP_kinases_C"/>
    <property type="match status" value="1"/>
</dbReference>
<dbReference type="OrthoDB" id="250531at2"/>
<dbReference type="GO" id="GO:0046872">
    <property type="term" value="F:metal ion binding"/>
    <property type="evidence" value="ECO:0007669"/>
    <property type="project" value="UniProtKB-KW"/>
</dbReference>
<dbReference type="PROSITE" id="PS00627">
    <property type="entry name" value="GHMP_KINASES_ATP"/>
    <property type="match status" value="1"/>
</dbReference>
<gene>
    <name evidence="14" type="ORF">TSACC_23357</name>
</gene>
<feature type="domain" description="GHMP kinase C-terminal" evidence="12">
    <location>
        <begin position="256"/>
        <end position="323"/>
    </location>
</feature>
<accession>A0A146GCL4</accession>
<evidence type="ECO:0000256" key="1">
    <source>
        <dbReference type="ARBA" id="ARBA00006566"/>
    </source>
</evidence>
<dbReference type="GO" id="GO:0005829">
    <property type="term" value="C:cytosol"/>
    <property type="evidence" value="ECO:0007669"/>
    <property type="project" value="TreeGrafter"/>
</dbReference>
<dbReference type="Gene3D" id="3.30.230.10">
    <property type="match status" value="1"/>
</dbReference>
<comment type="caution">
    <text evidence="14">The sequence shown here is derived from an EMBL/GenBank/DDBJ whole genome shotgun (WGS) entry which is preliminary data.</text>
</comment>
<dbReference type="InterPro" id="IPR006206">
    <property type="entry name" value="Mevalonate/galactokinase"/>
</dbReference>
<dbReference type="PANTHER" id="PTHR10457:SF7">
    <property type="entry name" value="GALACTOKINASE-RELATED"/>
    <property type="match status" value="1"/>
</dbReference>
<dbReference type="InterPro" id="IPR020568">
    <property type="entry name" value="Ribosomal_Su5_D2-typ_SF"/>
</dbReference>
<dbReference type="AlphaFoldDB" id="A0A146GCL4"/>
<dbReference type="InterPro" id="IPR000705">
    <property type="entry name" value="Galactokinase"/>
</dbReference>
<dbReference type="InterPro" id="IPR006204">
    <property type="entry name" value="GHMP_kinase_N_dom"/>
</dbReference>
<keyword evidence="15" id="KW-1185">Reference proteome</keyword>
<keyword evidence="3" id="KW-0479">Metal-binding</keyword>
<evidence type="ECO:0000259" key="13">
    <source>
        <dbReference type="Pfam" id="PF10509"/>
    </source>
</evidence>
<evidence type="ECO:0000256" key="6">
    <source>
        <dbReference type="ARBA" id="ARBA00022840"/>
    </source>
</evidence>
<protein>
    <recommendedName>
        <fullName evidence="10">Galactokinase</fullName>
        <ecNumber evidence="10">2.7.1.6</ecNumber>
    </recommendedName>
</protein>
<dbReference type="NCBIfam" id="TIGR00131">
    <property type="entry name" value="gal_kin"/>
    <property type="match status" value="1"/>
</dbReference>
<evidence type="ECO:0000256" key="2">
    <source>
        <dbReference type="ARBA" id="ARBA00022679"/>
    </source>
</evidence>
<keyword evidence="4" id="KW-0547">Nucleotide-binding</keyword>
<dbReference type="SUPFAM" id="SSF54211">
    <property type="entry name" value="Ribosomal protein S5 domain 2-like"/>
    <property type="match status" value="1"/>
</dbReference>
<evidence type="ECO:0000259" key="12">
    <source>
        <dbReference type="Pfam" id="PF08544"/>
    </source>
</evidence>
<feature type="domain" description="GHMP kinase N-terminal" evidence="11">
    <location>
        <begin position="75"/>
        <end position="161"/>
    </location>
</feature>
<dbReference type="RefSeq" id="WP_075080512.1">
    <property type="nucleotide sequence ID" value="NZ_BDCO01000002.1"/>
</dbReference>
<dbReference type="EMBL" id="BDCO01000002">
    <property type="protein sequence ID" value="GAT34923.1"/>
    <property type="molecule type" value="Genomic_DNA"/>
</dbReference>
<dbReference type="InterPro" id="IPR019539">
    <property type="entry name" value="GalKase_N"/>
</dbReference>
<evidence type="ECO:0000313" key="14">
    <source>
        <dbReference type="EMBL" id="GAT34923.1"/>
    </source>
</evidence>
<keyword evidence="8" id="KW-0299">Galactose metabolism</keyword>
<proteinExistence type="inferred from homology"/>
<dbReference type="SUPFAM" id="SSF55060">
    <property type="entry name" value="GHMP Kinase, C-terminal domain"/>
    <property type="match status" value="1"/>
</dbReference>
<dbReference type="InterPro" id="IPR006203">
    <property type="entry name" value="GHMP_knse_ATP-bd_CS"/>
</dbReference>
<comment type="similarity">
    <text evidence="1">Belongs to the GHMP kinase family. GalK subfamily.</text>
</comment>
<evidence type="ECO:0000259" key="11">
    <source>
        <dbReference type="Pfam" id="PF00288"/>
    </source>
</evidence>
<dbReference type="Pfam" id="PF10509">
    <property type="entry name" value="GalKase_gal_bdg"/>
    <property type="match status" value="1"/>
</dbReference>
<reference evidence="15" key="1">
    <citation type="journal article" date="2017" name="Genome Announc.">
        <title>Draft Genome Sequence of Terrimicrobium sacchariphilum NM-5T, a Facultative Anaerobic Soil Bacterium of the Class Spartobacteria.</title>
        <authorList>
            <person name="Qiu Y.L."/>
            <person name="Tourlousse D.M."/>
            <person name="Matsuura N."/>
            <person name="Ohashi A."/>
            <person name="Sekiguchi Y."/>
        </authorList>
    </citation>
    <scope>NUCLEOTIDE SEQUENCE [LARGE SCALE GENOMIC DNA]</scope>
    <source>
        <strain evidence="15">NM-5</strain>
    </source>
</reference>
<keyword evidence="9" id="KW-0119">Carbohydrate metabolism</keyword>
<dbReference type="Gene3D" id="3.30.70.890">
    <property type="entry name" value="GHMP kinase, C-terminal domain"/>
    <property type="match status" value="1"/>
</dbReference>